<evidence type="ECO:0000313" key="1">
    <source>
        <dbReference type="EMBL" id="RHZ89059.1"/>
    </source>
</evidence>
<comment type="caution">
    <text evidence="1">The sequence shown here is derived from an EMBL/GenBank/DDBJ whole genome shotgun (WGS) entry which is preliminary data.</text>
</comment>
<reference evidence="1 2" key="1">
    <citation type="submission" date="2018-08" db="EMBL/GenBank/DDBJ databases">
        <title>Genome and evolution of the arbuscular mycorrhizal fungus Diversispora epigaea (formerly Glomus versiforme) and its bacterial endosymbionts.</title>
        <authorList>
            <person name="Sun X."/>
            <person name="Fei Z."/>
            <person name="Harrison M."/>
        </authorList>
    </citation>
    <scope>NUCLEOTIDE SEQUENCE [LARGE SCALE GENOMIC DNA]</scope>
    <source>
        <strain evidence="1 2">IT104</strain>
    </source>
</reference>
<name>A0A397JL11_9GLOM</name>
<keyword evidence="2" id="KW-1185">Reference proteome</keyword>
<protein>
    <submittedName>
        <fullName evidence="1">Uncharacterized protein</fullName>
    </submittedName>
</protein>
<gene>
    <name evidence="1" type="ORF">Glove_19g323</name>
</gene>
<accession>A0A397JL11</accession>
<sequence>MVIIVVLERDYNDESDDFVNQQIQRLVELWTWSIRIIDKEYLEDGDDDKSLIKNMKNPNNNYCCFAPTQIEIKQIN</sequence>
<dbReference type="Proteomes" id="UP000266861">
    <property type="component" value="Unassembled WGS sequence"/>
</dbReference>
<dbReference type="AlphaFoldDB" id="A0A397JL11"/>
<proteinExistence type="predicted"/>
<dbReference type="EMBL" id="PQFF01000017">
    <property type="protein sequence ID" value="RHZ89059.1"/>
    <property type="molecule type" value="Genomic_DNA"/>
</dbReference>
<evidence type="ECO:0000313" key="2">
    <source>
        <dbReference type="Proteomes" id="UP000266861"/>
    </source>
</evidence>
<organism evidence="1 2">
    <name type="scientific">Diversispora epigaea</name>
    <dbReference type="NCBI Taxonomy" id="1348612"/>
    <lineage>
        <taxon>Eukaryota</taxon>
        <taxon>Fungi</taxon>
        <taxon>Fungi incertae sedis</taxon>
        <taxon>Mucoromycota</taxon>
        <taxon>Glomeromycotina</taxon>
        <taxon>Glomeromycetes</taxon>
        <taxon>Diversisporales</taxon>
        <taxon>Diversisporaceae</taxon>
        <taxon>Diversispora</taxon>
    </lineage>
</organism>